<accession>A0A0B6AAI3</accession>
<protein>
    <recommendedName>
        <fullName evidence="4">Fibronectin type-III domain-containing protein</fullName>
    </recommendedName>
</protein>
<dbReference type="PANTHER" id="PTHR36108">
    <property type="entry name" value="COLOSSIN-B-RELATED"/>
    <property type="match status" value="1"/>
</dbReference>
<dbReference type="InterPro" id="IPR003961">
    <property type="entry name" value="FN3_dom"/>
</dbReference>
<dbReference type="Pfam" id="PF13620">
    <property type="entry name" value="CarboxypepD_reg"/>
    <property type="match status" value="74"/>
</dbReference>
<dbReference type="KEGG" id="bmeg:BG04_864"/>
<gene>
    <name evidence="5" type="ORF">BG04_864</name>
</gene>
<feature type="domain" description="Fibronectin type-III" evidence="4">
    <location>
        <begin position="757"/>
        <end position="846"/>
    </location>
</feature>
<dbReference type="InterPro" id="IPR008969">
    <property type="entry name" value="CarboxyPept-like_regulatory"/>
</dbReference>
<dbReference type="InterPro" id="IPR013784">
    <property type="entry name" value="Carb-bd-like_fold"/>
</dbReference>
<dbReference type="PANTHER" id="PTHR36108:SF13">
    <property type="entry name" value="COLOSSIN-B-RELATED"/>
    <property type="match status" value="1"/>
</dbReference>
<feature type="domain" description="Fibronectin type-III" evidence="4">
    <location>
        <begin position="6227"/>
        <end position="6313"/>
    </location>
</feature>
<feature type="domain" description="Fibronectin type-III" evidence="4">
    <location>
        <begin position="5090"/>
        <end position="5183"/>
    </location>
</feature>
<evidence type="ECO:0000259" key="4">
    <source>
        <dbReference type="SMART" id="SM00060"/>
    </source>
</evidence>
<dbReference type="Gene3D" id="2.60.40.1120">
    <property type="entry name" value="Carboxypeptidase-like, regulatory domain"/>
    <property type="match status" value="75"/>
</dbReference>
<feature type="domain" description="Fibronectin type-III" evidence="4">
    <location>
        <begin position="2226"/>
        <end position="2317"/>
    </location>
</feature>
<evidence type="ECO:0000313" key="6">
    <source>
        <dbReference type="Proteomes" id="UP000031829"/>
    </source>
</evidence>
<feature type="domain" description="Fibronectin type-III" evidence="4">
    <location>
        <begin position="4745"/>
        <end position="4835"/>
    </location>
</feature>
<reference evidence="5 6" key="1">
    <citation type="journal article" date="2015" name="Genome Announc.">
        <title>Complete genome sequences for 35 biothreat assay-relevant bacillus species.</title>
        <authorList>
            <person name="Johnson S.L."/>
            <person name="Daligault H.E."/>
            <person name="Davenport K.W."/>
            <person name="Jaissle J."/>
            <person name="Frey K.G."/>
            <person name="Ladner J.T."/>
            <person name="Broomall S.M."/>
            <person name="Bishop-Lilly K.A."/>
            <person name="Bruce D.C."/>
            <person name="Gibbons H.S."/>
            <person name="Coyne S.R."/>
            <person name="Lo C.C."/>
            <person name="Meincke L."/>
            <person name="Munk A.C."/>
            <person name="Koroleva G.I."/>
            <person name="Rosenzweig C.N."/>
            <person name="Palacios G.F."/>
            <person name="Redden C.L."/>
            <person name="Minogue T.D."/>
            <person name="Chain P.S."/>
        </authorList>
    </citation>
    <scope>NUCLEOTIDE SEQUENCE [LARGE SCALE GENOMIC DNA]</scope>
    <source>
        <strain evidence="6">ATCC 14581 / DSM 32 / JCM 2506 / NBRC 15308 / NCIMB 9376 / NCTC 10342 / NRRL B-14308 / VKM B-512</strain>
    </source>
</reference>
<feature type="domain" description="Fibronectin type-III" evidence="4">
    <location>
        <begin position="1448"/>
        <end position="1534"/>
    </location>
</feature>
<feature type="domain" description="Fibronectin type-III" evidence="4">
    <location>
        <begin position="502"/>
        <end position="589"/>
    </location>
</feature>
<feature type="domain" description="Fibronectin type-III" evidence="4">
    <location>
        <begin position="4223"/>
        <end position="4313"/>
    </location>
</feature>
<organism evidence="5 6">
    <name type="scientific">Priestia megaterium (strain ATCC 14581 / DSM 32 / CCUG 1817 / JCM 2506 / NBRC 15308 / NCIMB 9376 / NCTC 10342 / NRRL B-14308 / VKM B-512 / Ford 19)</name>
    <name type="common">Bacillus megaterium</name>
    <dbReference type="NCBI Taxonomy" id="1348623"/>
    <lineage>
        <taxon>Bacteria</taxon>
        <taxon>Bacillati</taxon>
        <taxon>Bacillota</taxon>
        <taxon>Bacilli</taxon>
        <taxon>Bacillales</taxon>
        <taxon>Bacillaceae</taxon>
        <taxon>Priestia</taxon>
    </lineage>
</organism>
<dbReference type="EMBL" id="CP009920">
    <property type="protein sequence ID" value="AJI21920.1"/>
    <property type="molecule type" value="Genomic_DNA"/>
</dbReference>
<dbReference type="SMART" id="SM00060">
    <property type="entry name" value="FN3"/>
    <property type="match status" value="9"/>
</dbReference>
<keyword evidence="2" id="KW-0964">Secreted</keyword>
<dbReference type="SUPFAM" id="SSF49478">
    <property type="entry name" value="Cna protein B-type domain"/>
    <property type="match status" value="1"/>
</dbReference>
<evidence type="ECO:0000313" key="5">
    <source>
        <dbReference type="EMBL" id="AJI21920.1"/>
    </source>
</evidence>
<comment type="similarity">
    <text evidence="1">Belongs to the serine-aspartate repeat-containing protein (SDr) family.</text>
</comment>
<dbReference type="Proteomes" id="UP000031829">
    <property type="component" value="Chromosome"/>
</dbReference>
<dbReference type="SUPFAM" id="SSF49464">
    <property type="entry name" value="Carboxypeptidase regulatory domain-like"/>
    <property type="match status" value="22"/>
</dbReference>
<keyword evidence="3" id="KW-0732">Signal</keyword>
<dbReference type="Gene3D" id="2.60.40.1170">
    <property type="entry name" value="Mu homology domain, subdomain B"/>
    <property type="match status" value="1"/>
</dbReference>
<proteinExistence type="inferred from homology"/>
<sequence length="7157" mass="735398">MAFPSNTQFQPIFIGNQPIYDVVGDESPASTDIVGNTQFPAAFAAYDGTTIYFRIRLNSDPRSSKNTGFSNFAWGVLINTSGDPGVYDWLANVNGLDNTINLVKNTTRVFNSWNDPAEGTDGRGSPTFSRPIVNFDVARVTVTNDGSNFGGDADYFLDFQFPAADFFRVLGISTTSPLQFIIFSSANANNYNKDSLQTSEGFQFVNALTNPVAPQDVDVRANLTAAKTITSGPTSVFTGSLTTWAQSVTVTNNGRALARQVVVNDVFSLDQFSSIGSINTSAGTTVFNSSNRTLSWTIGNLAAGQTATLTYTVIGTFTTSGTRRLNTVTASGTDDFTGLQLTNATAFNNIEAAAAAAVTGKVTSGQTGLPLSGVTVELRNQNNVLITTTQTNAVGNYSFTQLASGTYTLNFIAANFVTATRTPTVPAGQTQIINVTLQPSPGIVTGTVTSTGGTPVASATINLIDAFNTVAATATTNIQGQYTLSNVNPGQYSVTVSAPNFQSQLLGITVTSNQTTTANFTLAPSPGIVTGVVSNASGTPIQGAVVEVLDSGNNVIATVTANAQGQYTINQLAPGTFQLRVKAQNFQTTLLGFTVQASQTTTQNVILQPSPGTLTGAVNDAQTGVSLSGVSVNVVNQGGITVATATTNAQGQYSVTNLALGSYTVTFGQPGFGSQTIGAIIQSNQTTTLNAALNRLVGVINGVITSGQGGALAGAVVNVFLNNGLVASVTTNQVGAYVLPNLAPGSYTVTAIAQNFQSKVAGAQVVAFQTTTVNFSLTPDPGTLTGTVTDSTGATVAGATINVRTTVGGAIIGSAVTDQNGVYTIPNLSAESYIVTATALNFQSSSQGTAIRSDQTTTLNFTLAFNPVTITGTIRNQQTGDSIAGAQIQVRILDTNGSVIATVFANSEGNFLVPQLAPGTYTLVVTAPNFQTSFATITVSPGGQANIDVSLAPNPGIITGQVVNGTTGDPIVGAGVSVVNQSNVQVQVGFTDSQGIYMIEGLPPGNYHVAVNAANFQTNIAGGIVLADTTTVVNVSLPPEPGLIAGNVSPIQPNTVVALYSAKNIFIQSVLTDGSGNYQFSNLAPGNYILIASSPNFAVQSAGAIVSSNTATSVNFTLVPNPSIISGVVTDTGGAAIPNASVQIFDANETILATAGTDAHGAYSIGNLPPGSFSVLVTAPSFGHLTSGIILSPGSTLANINFALTPNPGAISGQVTDVATGAPLAGSTVVIRQAIGSGVAVATVTSDSSGNFLVQGLAPGSYTVISSFPTFGTKTIGAIVSSDTTTTASIALNELAGSISGQLVDSTGTTITGPNLQVRLLDLNGVLIEALLAQSDGTFAFFNVFPGSYVLNASAPAFQATTIGIQVQADQQVQTSVILQPSPATLTGQVINQQTGISIAGSIVSVLNSNTGLLIGRGASGQDGMFVIENLPAGSFVASAGAQDFGTDSRAVILSPRQMTTTTLTLTPDPGSVSGFVVNRNNGDTLAGASIQIFDQTGAPAVSVSANAQGQFLVSGLAPGLYTAIAASVGYTSGTISFTVVSDTQAIASFALEPNPSTIQGAVTNGATGTPLSGTDVIIRQFNATGPIIATSVTDANGFYTASNLPQGTFTVIVVNAAFGSQASSVTLAPGETAALNFGLEQLPSTVQGTVTDAETGDPIINALIQLIDANGILVTQAQTDINGLYQIAGFTAGDYTIAFTNPTFQSQTLSFTSQPNQTSVVNTNLIASPGSITGQVLDAETASPLIGASIQVFPALGLNPIATLVTDGSGHYFLDGLAPGSYILIGSFQTYATSSTGVTVLSNDTSSSTIFLVPTPATVSGTVRSDTGEPIINASVRILDQNEFVLGTIVTDEFGNYSLTDLPQGNQEIIVSAPGFATQLGGVILIPGQVVTNLNFTLTANSGSISGQIITADTEMPIVGAIAMVRAVAGVPVVVASTTTDEFGNYKINGLQPGSYTVTGSATGYALNTVGAIVISNQATQANIVLSPLVGSISGTVLDVRGNPIVNIPTQIRVFSQSGVLLQTVAAQSDGTFSITNLPPGSYQLTVTAPNYAANTVGAFVTANEVTLLTVPLTPNPGNVNGQVVNRTTGDAILSAIVSVTDLNGLPIGSTVTDQNGNFSIPNLPATTIIVSAVATNFGSDSRSVILTAGSTGTALLTLTPNPGSVSGTVINQQTDAPLIGATLQIFDFTGALVATVLSDRNGLYQIQNLTPGFYQVIATSANFGTQVQNVEVTSNVTSTVNLVLTPDAGSIFGTVVNQQTGALIVGASVVVRLFSPAGPVVQTTATDSSGQFTVLNLGPGAYAVTVFNPNFGTQSTTTFVQSNTVSIVSLALLPNPGAVQGLITSAQTGEPALNTQINILSDAGILVATVQTDSNGNYFVPGLAPGTYTLVFSNHNFQSSTIGAIVGSDTVITVNTALTPDPGTITGTVIDSQTGLPIAGASVQIFPAQSLIPIASAITGQDGGYTVLGIQPGDYVVEATVSNYTVTAVGTGVFPNTPATAALLLSPNPAALSGTITSTNGTSIAGAAVRIIDQNETVLGTGVTDQNGHFTIGNLPPGSQSAVVSASEFGTQIIGVTLSPGQIITDFSAQLTPNSGNIQGQTVNAQDGALIAGADIVIRKTGASSIIVTNATTDVDGNYHVNDLAPGTYLVTASKSGFGTNTVGVIVVSDTIATANVPLTALAGVISGTIIDPQGNPITGNNIQIQVFDQNGHLIKSVLANSDGAFTVVDLPPGSYQLTFTAPNFTTGIFSATVTSEQTIVLVATLQPDPATVTTQVVSGETSEPIPGAIVTFTLPNGTIVGSGVTDTNGSISILNLPSQTLNVSVTANNFGSLSQSVILTPGQVAQITISLSPEVGRLEGTIVNELTGEPIAGATLKVFDFTRGIIATVMTDTFGFYKIQNLSSDVYRVIASAQGFGSTVQEAMVVANQQTVLDFFLPPDAGSIQGTIMNQQTGSPLAGVSIIVRQFTPTGPIIAALSTDQNGIFTVNNLAPGTYTVVGLNPNFGSEAASTIVQSDSVSNISLALIPNPGIVQGQITNAQTGAGLTNSFARILDSNRVIIQEVQTDGNGNYRAEGLAPGDYVLIAVASDFQREAIGFSVVSDASTTVNVTLLPDPGRITGRVLDQQTGLALDGATVQLFPPQSLVPIANALTDQNGMFQMGGLAPGEYILVANARNYARGAVGTVVFSNETAVANIELQANPSTVSGSITSINGAPIGNASIRVISQNETVLGTALTDQNGNYVISNLPPGAQTIVVNAPAFSNELSGITLQPGDVLENINFSLNPNSGNITGQIINAQTGEAISSAIVVVRLVGGVGVIVANSITNENGNYFIGGLAPGTYTVVASENGFASISVGAVVQSDETSLANISLIPNAGKITGTITDAGGSPVLGMNTQIQVFDQSGTLLKTLLAQYDGTYDILDLLPSSYTLIITVPNFVTATTNAVVISDQTTEANITLKLNPAAVTGQVLNSSTGTPINGALITITDLNGIAVGSGATDLNGNFTVLNLPPATLNISAATGGFGNDSKSVILTPGEIEATTLSLTPTPGTVTGTVLNAQSGAPLAGATVQIFDFTRALVATLQTNQSGVYQYQNLAPGSYRLIATANNFGAVTQDTQVTSEATTTLNFNLTPGPGTITGSVFNQQTGAPIAGASIAIRQFSPFGPIISTITTNIQGQFTVFNLTPGAYTAVASDPNFGTESASTLVQSNSVSTVLLNLSPDPGIVQGTITSAQTGQTLADILLRILDVNGVLVTVSQTDISGNYRIQGLAPGTYTIVAANPQFQQLTNGVTIASNQTVTENISLQPNPGSITGTIVNAQTGTSLSGAVLQVFQSGSMTPVANTVTDQNGSFSFIGLAPGEYSLVAQATNFGSAVAGAIVTSGNTTTITIQSPPLPGVISGRVTDFSSNTLSNATVRLLDSNQNVIGIGSTDLTGNYTIGNVAAGTYIIIASASGFATNTQGVTIAPAQVLSNFNIPLETSTGTITGQVTSSGAATPVAGATVIIRSLQQENGGIVVGTVNTDQQGIYLAQNLPPGNYSVAVTKTGFGTQTQTFTVASNQTSTANFALLADAGTLAGFLTDINGNPITGSNIFLRIFTDDNVLLKSVTAQPDGTFGVFGLDPGTYTVIAEAPNYAANSIPITITANQTTTVAIALTPNPATISGNVVNQQTNTPLQGVTITASSNEQIIATAVTDINGNFQLTNLAAGTISIVTFAQNFVNTPQTIVLSPGETQQIILSLTPLTGTITGTVINQQTGEPVQGASVEIRQFSPAGPIVATTVTDGLGVFTISDLQPASYTIIAQATNFGTQAATTTVLPNDVSTVTIGLTLLPGTVQGTIRNENTSAPLEEAIVRVIRRDGTVVDEVLTNAQGLFTIGGLPADSYTLVAISSGFQRQTVGFTVAPEQTTTVDVNLQLNPGTLTGTVTDFFTGGPIANAIVLVFPSQSITSIARGITNENGQYTILNLAPGEYNIIAVATDFARGGVGAVISAGSTTVANIQLTSNPATISGTVTDSGGNVIPNGTVRVLDQNETVLGTAITDINGNYSVGNLSQGTLTIIASAQGFATQLTAVTLTPAQTLPNVDIQLTALVGSITGRVFNLATGQSIVGAITVVRTSGGTNVIVDSGTTDQNGRYLIEGLAPGSYSVGATASGFGTTTVGAFVQANDATTADLGLSPLTGTVFGTVTNVNGSGITDSNIQVQVFTATSTLLKTLLANADGSFNVIDLAPGTYLIQVTAPNYATGVASVNVRANTTTSVSVRLTPNPATVTGQVVNSVTSSPLTGVIITVTDANGIIVGNAISDLNGQFIIRNLPPNTVIVTATATQPGFGSSSTSVPLGPGATGNVLLSLAPQAGSVTGTVRNAQTADPLQGATIQIFNFTRGLVATVVTDQTGQYRADNLAPGTYRVIASNQNFGSLVQETDVAVNEVTTLNFNLSPNPGSVEGTVFNQQTGQPLGSVSIVIRQFSPAGPVIANSSTNGNGTFTIPHLPPGTYTVIATLPNFGTQAASTQVFSNETAAVQLSLPPNPGAVQGFVTNAETGEPLFNTLVRIVDTDNVVVGTVQTDINGRYSIQNISPGTYTLIIINPDFQRQTLGFAITSSQTTTINVSLQSNPGSIVGIVTSAQTGLPLVGATVHISPSQGLISIGNTVSDENGQYRFISIQPGSYTISANATNFARISAGASVFANIQSIVNISLQSNPASMSGQIVDQDENPIPNASIRVLDQSETVLGTGISGSDGRYTVQGLPPGIRNIVVSAAGFSTATSGITLLPGESLLDVNFILVANPGILTGTVIDANTNAPLVGVNVVVRNLLGVIVSSGFSNVDGRYTIQNLTSGQYTVSFFDERYDAVSLGAQITSNTTTILNATLARASEAGTDKTPSIRGQIVDEQGVPITTPFIPVKIFDKNLVVVQILLALSNGRFEVFDLAPGTYLVNAGASDFASNTVSAIVRNSETTEVVVTLTPLPGTLTGQVINGVSGEGIVGAFITATRSNGVIIATGISGDNGSFTIPNLPAGSLNIIAQAIGFGNATTSAIITNGKTTTTILSLSPNPGHLIGQVTSASSGLPLQGATVQLFDENRTFILSVVTDSQGNFTVPTLSPGKYVAVASSFGFGSELRGFTIIANQDTIIAFDLAPNPGIIRGQVVTSEAGQPIPNTSVVIRALTPSGPILATTVTDSNGFYEVTGIVSGTYTVVFSGAPLFGSDISSVQLDAGEIEIVNASLSSFISTVQGRVVNEEGNGLANTLVQLFNTQSGLIRRVQTDNDGNYFIRGFTAGSYTITANQPNFQAALTRFEAAPNEVATINFTLLADPGIISGTIRDVVTNQPVPGAVVNLFPNQSLSPIAFAVTDQLGNYQFPGLQLGSYVVVGSEFNYASASTGANVTSNQVTIANLFLQPNFASISGTVSTLEGLPINNATVRILNQNQVIIGYGITNENGFYAIGNIPVGTFTVIASAPAFQSVLSDLTLAQGDQRKNVDFVLQPNPGILTGTVTTQNNEPIAGAFVNVRLLGVTGIIIASTVTDSNGRYVITDLPPGSYTISATASGFETKAVGAIIETNATEIADIMLTGVFGSINGVVLNNLAQPIVGSSISLSLFDANNLLIFTTTGYSDGTFSFPNLEPGNYFITASASGFITEVIGARVTANEATFARILLQSSPATVTGQVVTLAGGQAIQGAIVSATTLEGQVLAVTATDVSGSFTIMNLPPGPLIVTATAVNFGADSKTVLLQTNGITSTTLFLSMAPGFLTGTVKSEAKNQIPNTVVQLFDFTNGLVATAVTNAIGQYTIQGLNPGNYRVVFTAEGFERLSAGATINSGETTSLNVKLSSLFATIKGSVLNAQTKSPIQGAAVAIRYQSSSGPIFATVFTDTSGQFIISSIPDGAFSIIATAAGFGSQGLTAFAVGGQTFTFNLLLLPQVGTIRGKVTDSSSGAPLANTRIRVINASGVIVTTTQTDVNGNYLLSNLAAGTYQIVTSNVDYQAAAQTVTLTTNEVKEVNFTLNGNPATLIGRFVDKETKLPIIGALIEVFDAVDVSVGFGLTDENGQYVIEGLPQGAFSVRASASGYMSETVQIQLSPNEVLELNFTLTTTAAFTGAIIGQVVDNSTSLPIANAHVNLLDNEGQLIASTTTNEAGQYFFASLEANTYTVVVDADGYQTQQQSVTLTPLFQQGEAIVANFRLDRIELGATITGTVVNADTKQPLFGATIHVINIKNQIVGRATTDRLGRFTINDILTGTYTILVNATGFIPADPQRIKVHSGEVLDLQTFELKQIPSSTGAITGRVVDNSTSVPIANVRINLLDIDNQGQLAASTTTNEAGEYSFVSLKAGTYTVVVDADGYQAIPPSVTLTIRQGETQRADFRLNPIGSRATITGKVINADTKQPIFGAMIHVINTEGQIVGRTTTDLLGRFTINDIPPGTYTILVTATGFIPADPQQITVKSGEILDLQTFDLKPKNPAPPPFNPCDLINPVVTCNVCKVTCRELAPVRRRTIQVQLQNGTYRTLHLIHLVKTITVIIKITGENGSYISEPYQISSYERIALEVPLNAKVHCDITVSDFFAQLIYLRNQPASIFFSFDLNQQFLSERDVVVTIKGNQIRPRCEDGVIGEWGEYKGVENFTLKVSEIQDWIKTHTKKEIQIKLNQFNFTSENNKN</sequence>
<feature type="domain" description="Fibronectin type-III" evidence="4">
    <location>
        <begin position="918"/>
        <end position="1019"/>
    </location>
</feature>
<dbReference type="GO" id="GO:0030246">
    <property type="term" value="F:carbohydrate binding"/>
    <property type="evidence" value="ECO:0007669"/>
    <property type="project" value="InterPro"/>
</dbReference>
<dbReference type="SUPFAM" id="SSF49452">
    <property type="entry name" value="Starch-binding domain-like"/>
    <property type="match status" value="53"/>
</dbReference>
<name>A0A0B6AAI3_PRIM2</name>
<dbReference type="HOGENOM" id="CLU_222852_0_0_9"/>
<dbReference type="GeneID" id="93644347"/>
<evidence type="ECO:0000256" key="2">
    <source>
        <dbReference type="ARBA" id="ARBA00022525"/>
    </source>
</evidence>
<evidence type="ECO:0000256" key="3">
    <source>
        <dbReference type="ARBA" id="ARBA00022729"/>
    </source>
</evidence>
<evidence type="ECO:0000256" key="1">
    <source>
        <dbReference type="ARBA" id="ARBA00007257"/>
    </source>
</evidence>
<dbReference type="RefSeq" id="WP_034649490.1">
    <property type="nucleotide sequence ID" value="NZ_BCVB01000001.1"/>
</dbReference>